<dbReference type="InterPro" id="IPR036249">
    <property type="entry name" value="Thioredoxin-like_sf"/>
</dbReference>
<dbReference type="PANTHER" id="PTHR45815">
    <property type="entry name" value="PROTEIN DISULFIDE-ISOMERASE A6"/>
    <property type="match status" value="1"/>
</dbReference>
<keyword evidence="6" id="KW-0677">Repeat</keyword>
<dbReference type="EnsemblMetazoa" id="PPA43669.1">
    <property type="protein sequence ID" value="PPA43669.1"/>
    <property type="gene ID" value="WBGene00282038"/>
</dbReference>
<comment type="catalytic activity">
    <reaction evidence="1">
        <text>Catalyzes the rearrangement of -S-S- bonds in proteins.</text>
        <dbReference type="EC" id="5.3.4.1"/>
    </reaction>
</comment>
<dbReference type="GO" id="GO:0034976">
    <property type="term" value="P:response to endoplasmic reticulum stress"/>
    <property type="evidence" value="ECO:0000318"/>
    <property type="project" value="GO_Central"/>
</dbReference>
<dbReference type="InterPro" id="IPR005788">
    <property type="entry name" value="PDI_thioredoxin-like_dom"/>
</dbReference>
<dbReference type="Gene3D" id="3.40.30.10">
    <property type="entry name" value="Glutaredoxin"/>
    <property type="match status" value="2"/>
</dbReference>
<dbReference type="GO" id="GO:0003756">
    <property type="term" value="F:protein disulfide isomerase activity"/>
    <property type="evidence" value="ECO:0007669"/>
    <property type="project" value="UniProtKB-EC"/>
</dbReference>
<dbReference type="OrthoDB" id="10264505at2759"/>
<evidence type="ECO:0000313" key="15">
    <source>
        <dbReference type="Proteomes" id="UP000005239"/>
    </source>
</evidence>
<evidence type="ECO:0000256" key="2">
    <source>
        <dbReference type="ARBA" id="ARBA00004319"/>
    </source>
</evidence>
<keyword evidence="8" id="KW-1015">Disulfide bond</keyword>
<evidence type="ECO:0000256" key="3">
    <source>
        <dbReference type="ARBA" id="ARBA00006347"/>
    </source>
</evidence>
<feature type="region of interest" description="Disordered" evidence="12">
    <location>
        <begin position="492"/>
        <end position="530"/>
    </location>
</feature>
<evidence type="ECO:0000256" key="8">
    <source>
        <dbReference type="ARBA" id="ARBA00023157"/>
    </source>
</evidence>
<accession>A0A8R1V108</accession>
<dbReference type="PANTHER" id="PTHR45815:SF3">
    <property type="entry name" value="PROTEIN DISULFIDE-ISOMERASE A6"/>
    <property type="match status" value="1"/>
</dbReference>
<evidence type="ECO:0000256" key="12">
    <source>
        <dbReference type="SAM" id="MobiDB-lite"/>
    </source>
</evidence>
<evidence type="ECO:0000259" key="13">
    <source>
        <dbReference type="PROSITE" id="PS51352"/>
    </source>
</evidence>
<dbReference type="InterPro" id="IPR017937">
    <property type="entry name" value="Thioredoxin_CS"/>
</dbReference>
<evidence type="ECO:0000313" key="14">
    <source>
        <dbReference type="EnsemblMetazoa" id="PPA43669.1"/>
    </source>
</evidence>
<feature type="domain" description="Thioredoxin" evidence="13">
    <location>
        <begin position="242"/>
        <end position="364"/>
    </location>
</feature>
<proteinExistence type="inferred from homology"/>
<dbReference type="Pfam" id="PF00085">
    <property type="entry name" value="Thioredoxin"/>
    <property type="match status" value="1"/>
</dbReference>
<evidence type="ECO:0000256" key="9">
    <source>
        <dbReference type="ARBA" id="ARBA00023235"/>
    </source>
</evidence>
<evidence type="ECO:0000256" key="11">
    <source>
        <dbReference type="RuleBase" id="RU004208"/>
    </source>
</evidence>
<dbReference type="GO" id="GO:0005783">
    <property type="term" value="C:endoplasmic reticulum"/>
    <property type="evidence" value="ECO:0000318"/>
    <property type="project" value="GO_Central"/>
</dbReference>
<dbReference type="SUPFAM" id="SSF52833">
    <property type="entry name" value="Thioredoxin-like"/>
    <property type="match status" value="3"/>
</dbReference>
<keyword evidence="5" id="KW-0732">Signal</keyword>
<dbReference type="CDD" id="cd02983">
    <property type="entry name" value="P5_C"/>
    <property type="match status" value="1"/>
</dbReference>
<reference evidence="14" key="2">
    <citation type="submission" date="2022-06" db="UniProtKB">
        <authorList>
            <consortium name="EnsemblMetazoa"/>
        </authorList>
    </citation>
    <scope>IDENTIFICATION</scope>
    <source>
        <strain evidence="14">PS312</strain>
    </source>
</reference>
<evidence type="ECO:0000256" key="7">
    <source>
        <dbReference type="ARBA" id="ARBA00022824"/>
    </source>
</evidence>
<protein>
    <recommendedName>
        <fullName evidence="4">protein disulfide-isomerase</fullName>
        <ecNumber evidence="4">5.3.4.1</ecNumber>
    </recommendedName>
</protein>
<dbReference type="FunFam" id="3.40.30.10:FF:000050">
    <property type="entry name" value="protein disulfide-isomerase A6 isoform X1"/>
    <property type="match status" value="1"/>
</dbReference>
<dbReference type="EC" id="5.3.4.1" evidence="4"/>
<comment type="similarity">
    <text evidence="3 11">Belongs to the protein disulfide isomerase family.</text>
</comment>
<evidence type="ECO:0000256" key="6">
    <source>
        <dbReference type="ARBA" id="ARBA00022737"/>
    </source>
</evidence>
<gene>
    <name evidence="14" type="primary">WBGene00282038</name>
</gene>
<dbReference type="InterPro" id="IPR013766">
    <property type="entry name" value="Thioredoxin_domain"/>
</dbReference>
<dbReference type="PROSITE" id="PS00194">
    <property type="entry name" value="THIOREDOXIN_1"/>
    <property type="match status" value="2"/>
</dbReference>
<dbReference type="GO" id="GO:0015035">
    <property type="term" value="F:protein-disulfide reductase activity"/>
    <property type="evidence" value="ECO:0000318"/>
    <property type="project" value="GO_Central"/>
</dbReference>
<evidence type="ECO:0000256" key="10">
    <source>
        <dbReference type="ARBA" id="ARBA00023284"/>
    </source>
</evidence>
<reference evidence="15" key="1">
    <citation type="journal article" date="2008" name="Nat. Genet.">
        <title>The Pristionchus pacificus genome provides a unique perspective on nematode lifestyle and parasitism.</title>
        <authorList>
            <person name="Dieterich C."/>
            <person name="Clifton S.W."/>
            <person name="Schuster L.N."/>
            <person name="Chinwalla A."/>
            <person name="Delehaunty K."/>
            <person name="Dinkelacker I."/>
            <person name="Fulton L."/>
            <person name="Fulton R."/>
            <person name="Godfrey J."/>
            <person name="Minx P."/>
            <person name="Mitreva M."/>
            <person name="Roeseler W."/>
            <person name="Tian H."/>
            <person name="Witte H."/>
            <person name="Yang S.P."/>
            <person name="Wilson R.K."/>
            <person name="Sommer R.J."/>
        </authorList>
    </citation>
    <scope>NUCLEOTIDE SEQUENCE [LARGE SCALE GENOMIC DNA]</scope>
    <source>
        <strain evidence="15">PS312</strain>
    </source>
</reference>
<dbReference type="GO" id="GO:1903895">
    <property type="term" value="P:negative regulation of IRE1-mediated unfolded protein response"/>
    <property type="evidence" value="ECO:0007669"/>
    <property type="project" value="EnsemblMetazoa"/>
</dbReference>
<dbReference type="Proteomes" id="UP000005239">
    <property type="component" value="Unassembled WGS sequence"/>
</dbReference>
<feature type="compositionally biased region" description="Acidic residues" evidence="12">
    <location>
        <begin position="512"/>
        <end position="523"/>
    </location>
</feature>
<evidence type="ECO:0000256" key="4">
    <source>
        <dbReference type="ARBA" id="ARBA00012723"/>
    </source>
</evidence>
<dbReference type="NCBIfam" id="TIGR01126">
    <property type="entry name" value="pdi_dom"/>
    <property type="match status" value="2"/>
</dbReference>
<comment type="subcellular location">
    <subcellularLocation>
        <location evidence="2">Endoplasmic reticulum lumen</location>
    </subcellularLocation>
</comment>
<dbReference type="InterPro" id="IPR057305">
    <property type="entry name" value="Thioredox_PDIA6_C"/>
</dbReference>
<keyword evidence="10" id="KW-0676">Redox-active center</keyword>
<sequence length="530" mass="56879">MAKVADDFGRQAGTVRLGDTLELVLLLDGVAVGRSLGGVDQLVGQALSDRLDGSNVDGLTTDGTGASNTGGVFTGARVDNGVDEHLHGVPLSEELDLGKVALELEGGSNIHGLVNLIDCPFVAHSVEDFVSGSSAIEQPKMKLLLVALFIGASTAMYTKNDDVVELTAANFQSKVINSDEVWIVEFYAPWCGHCKSLVPEYKKVATALKGVVKVGAVDMTAHQSVGGPYNVRGFPTIKIFGADKQKPADYNGARTAAGMSAQAMQELVLNSKDIWLVEFYAPWCGHCKNLEPHWKAAAAQLKGKVKLGALDATVHTVAANKFGIRGFPTIKYFAPGSEASDAAEYDGGRTTDDIVRWASDKAMENLPAPEVVEGVSQDVVEGTCKDKQLCVIAFLPHILDCQSKCRNDYIATLKELSEKFKKNLWGWIWVEGGKQGALEESVDVGGFGYPALVALNSRKGKYSPLKGSFGKDGIAEFLRDLSYGKGRTQSLRGEGFPKVENTEAWDGKDGEMPVEEEIDLSDVDLDKTEL</sequence>
<organism evidence="14 15">
    <name type="scientific">Pristionchus pacificus</name>
    <name type="common">Parasitic nematode worm</name>
    <dbReference type="NCBI Taxonomy" id="54126"/>
    <lineage>
        <taxon>Eukaryota</taxon>
        <taxon>Metazoa</taxon>
        <taxon>Ecdysozoa</taxon>
        <taxon>Nematoda</taxon>
        <taxon>Chromadorea</taxon>
        <taxon>Rhabditida</taxon>
        <taxon>Rhabditina</taxon>
        <taxon>Diplogasteromorpha</taxon>
        <taxon>Diplogasteroidea</taxon>
        <taxon>Neodiplogasteridae</taxon>
        <taxon>Pristionchus</taxon>
    </lineage>
</organism>
<evidence type="ECO:0000256" key="5">
    <source>
        <dbReference type="ARBA" id="ARBA00022729"/>
    </source>
</evidence>
<dbReference type="AlphaFoldDB" id="A0A2A6C505"/>
<keyword evidence="15" id="KW-1185">Reference proteome</keyword>
<feature type="compositionally biased region" description="Basic and acidic residues" evidence="12">
    <location>
        <begin position="495"/>
        <end position="511"/>
    </location>
</feature>
<feature type="domain" description="Thioredoxin" evidence="13">
    <location>
        <begin position="144"/>
        <end position="240"/>
    </location>
</feature>
<keyword evidence="7" id="KW-0256">Endoplasmic reticulum</keyword>
<dbReference type="CDD" id="cd03001">
    <property type="entry name" value="PDI_a_P5"/>
    <property type="match status" value="2"/>
</dbReference>
<dbReference type="GO" id="GO:0005788">
    <property type="term" value="C:endoplasmic reticulum lumen"/>
    <property type="evidence" value="ECO:0007669"/>
    <property type="project" value="UniProtKB-SubCell"/>
</dbReference>
<dbReference type="Pfam" id="PF24541">
    <property type="entry name" value="Thioredox_PDIA6_C"/>
    <property type="match status" value="1"/>
</dbReference>
<dbReference type="PRINTS" id="PR00421">
    <property type="entry name" value="THIOREDOXIN"/>
</dbReference>
<name>A0A2A6C505_PRIPA</name>
<accession>A0A2A6C505</accession>
<keyword evidence="9" id="KW-0413">Isomerase</keyword>
<dbReference type="PROSITE" id="PS51352">
    <property type="entry name" value="THIOREDOXIN_2"/>
    <property type="match status" value="2"/>
</dbReference>
<evidence type="ECO:0000256" key="1">
    <source>
        <dbReference type="ARBA" id="ARBA00001182"/>
    </source>
</evidence>